<gene>
    <name evidence="3" type="ORF">HGO97_010570</name>
</gene>
<feature type="transmembrane region" description="Helical" evidence="2">
    <location>
        <begin position="141"/>
        <end position="167"/>
    </location>
</feature>
<organism evidence="3 4">
    <name type="scientific">Faecalicatena faecalis</name>
    <dbReference type="NCBI Taxonomy" id="2726362"/>
    <lineage>
        <taxon>Bacteria</taxon>
        <taxon>Bacillati</taxon>
        <taxon>Bacillota</taxon>
        <taxon>Clostridia</taxon>
        <taxon>Lachnospirales</taxon>
        <taxon>Lachnospiraceae</taxon>
        <taxon>Faecalicatena</taxon>
    </lineage>
</organism>
<dbReference type="Pfam" id="PF06541">
    <property type="entry name" value="ABC_trans_CmpB"/>
    <property type="match status" value="1"/>
</dbReference>
<keyword evidence="2" id="KW-0472">Membrane</keyword>
<feature type="region of interest" description="Disordered" evidence="1">
    <location>
        <begin position="223"/>
        <end position="253"/>
    </location>
</feature>
<keyword evidence="2" id="KW-0812">Transmembrane</keyword>
<feature type="compositionally biased region" description="Basic and acidic residues" evidence="1">
    <location>
        <begin position="230"/>
        <end position="253"/>
    </location>
</feature>
<dbReference type="RefSeq" id="WP_216241364.1">
    <property type="nucleotide sequence ID" value="NZ_JABACJ020000008.1"/>
</dbReference>
<comment type="caution">
    <text evidence="3">The sequence shown here is derived from an EMBL/GenBank/DDBJ whole genome shotgun (WGS) entry which is preliminary data.</text>
</comment>
<keyword evidence="4" id="KW-1185">Reference proteome</keyword>
<evidence type="ECO:0000256" key="2">
    <source>
        <dbReference type="SAM" id="Phobius"/>
    </source>
</evidence>
<evidence type="ECO:0008006" key="5">
    <source>
        <dbReference type="Google" id="ProtNLM"/>
    </source>
</evidence>
<feature type="transmembrane region" description="Helical" evidence="2">
    <location>
        <begin position="108"/>
        <end position="129"/>
    </location>
</feature>
<keyword evidence="2" id="KW-1133">Transmembrane helix</keyword>
<feature type="transmembrane region" description="Helical" evidence="2">
    <location>
        <begin position="6"/>
        <end position="26"/>
    </location>
</feature>
<evidence type="ECO:0000313" key="4">
    <source>
        <dbReference type="Proteomes" id="UP000723714"/>
    </source>
</evidence>
<accession>A0ABS6D453</accession>
<dbReference type="Proteomes" id="UP000723714">
    <property type="component" value="Unassembled WGS sequence"/>
</dbReference>
<dbReference type="EMBL" id="JABACJ020000008">
    <property type="protein sequence ID" value="MBU3876256.1"/>
    <property type="molecule type" value="Genomic_DNA"/>
</dbReference>
<feature type="transmembrane region" description="Helical" evidence="2">
    <location>
        <begin position="38"/>
        <end position="59"/>
    </location>
</feature>
<name>A0ABS6D453_9FIRM</name>
<proteinExistence type="predicted"/>
<evidence type="ECO:0000256" key="1">
    <source>
        <dbReference type="SAM" id="MobiDB-lite"/>
    </source>
</evidence>
<evidence type="ECO:0000313" key="3">
    <source>
        <dbReference type="EMBL" id="MBU3876256.1"/>
    </source>
</evidence>
<feature type="transmembrane region" description="Helical" evidence="2">
    <location>
        <begin position="65"/>
        <end position="87"/>
    </location>
</feature>
<dbReference type="InterPro" id="IPR010540">
    <property type="entry name" value="CmpB_TMEM229"/>
</dbReference>
<sequence>MNDIYYILLYFFVYGFLGWCTEVGFAAVKEHKFVNRGFLNGPICPIYGVGVTVVIALLTPYKENLILLYISSVILVTLLEGITGWAMDKIFHNKWWDYSEQPFNIGGYVCLIFSLVWGVACVAIMDFIHPPIAKLLSLLPHTLMIVVMVILGIAMFADLYVTASAIFKFNKRLASMEKIAAELHEISDQIGEDIYEKVLVAVEKQEVSRQKLDEAAAELKEKTQGTAAGLREKAQETAAGFKEKSQDVSEEMRSRIESLKARYQELGSKTPKVSRRLVKAFPKMESRNYKLQLEELRKKLNEKRKK</sequence>
<protein>
    <recommendedName>
        <fullName evidence="5">ABC-transporter type IV</fullName>
    </recommendedName>
</protein>
<reference evidence="3 4" key="1">
    <citation type="submission" date="2021-06" db="EMBL/GenBank/DDBJ databases">
        <title>Faecalicatena sp. nov. isolated from porcine feces.</title>
        <authorList>
            <person name="Oh B.S."/>
            <person name="Lee J.H."/>
        </authorList>
    </citation>
    <scope>NUCLEOTIDE SEQUENCE [LARGE SCALE GENOMIC DNA]</scope>
    <source>
        <strain evidence="3 4">AGMB00832</strain>
    </source>
</reference>